<keyword evidence="1" id="KW-0812">Transmembrane</keyword>
<accession>A0A1D2YUD5</accession>
<organism evidence="2 3">
    <name type="scientific">Vulcanibacillus modesticaldus</name>
    <dbReference type="NCBI Taxonomy" id="337097"/>
    <lineage>
        <taxon>Bacteria</taxon>
        <taxon>Bacillati</taxon>
        <taxon>Bacillota</taxon>
        <taxon>Bacilli</taxon>
        <taxon>Bacillales</taxon>
        <taxon>Bacillaceae</taxon>
        <taxon>Vulcanibacillus</taxon>
    </lineage>
</organism>
<name>A0A1D2YUD5_9BACI</name>
<keyword evidence="3" id="KW-1185">Reference proteome</keyword>
<comment type="caution">
    <text evidence="2">The sequence shown here is derived from an EMBL/GenBank/DDBJ whole genome shotgun (WGS) entry which is preliminary data.</text>
</comment>
<sequence>MNQKIVLFFIIVVAILSFYIGMSYISTSTSSNYQVKLIEKYYDNNNYWGKFYDPITKMEINIKIEKTTWDLLENENEYVISFRQNDLFKVPILIEIKKLNQSG</sequence>
<proteinExistence type="predicted"/>
<reference evidence="2 3" key="1">
    <citation type="submission" date="2016-09" db="EMBL/GenBank/DDBJ databases">
        <title>Draft genome sequence for the type strain of Vulcanibacillus modesticaldus BR, a strictly anaerobic, moderately thermophilic, and nitrate-reducing bacterium from deep sea-hydrothermal vents of the Mid-Atlantic Ridge.</title>
        <authorList>
            <person name="Abin C.A."/>
            <person name="Hollibaugh J.T."/>
        </authorList>
    </citation>
    <scope>NUCLEOTIDE SEQUENCE [LARGE SCALE GENOMIC DNA]</scope>
    <source>
        <strain evidence="2 3">BR</strain>
    </source>
</reference>
<dbReference type="EMBL" id="MIJF01000024">
    <property type="protein sequence ID" value="OEF99320.1"/>
    <property type="molecule type" value="Genomic_DNA"/>
</dbReference>
<dbReference type="RefSeq" id="WP_069656713.1">
    <property type="nucleotide sequence ID" value="NZ_MIJF01000024.1"/>
</dbReference>
<dbReference type="AlphaFoldDB" id="A0A1D2YUD5"/>
<keyword evidence="1" id="KW-0472">Membrane</keyword>
<evidence type="ECO:0000256" key="1">
    <source>
        <dbReference type="SAM" id="Phobius"/>
    </source>
</evidence>
<evidence type="ECO:0000313" key="2">
    <source>
        <dbReference type="EMBL" id="OEF99320.1"/>
    </source>
</evidence>
<dbReference type="Proteomes" id="UP000243739">
    <property type="component" value="Unassembled WGS sequence"/>
</dbReference>
<gene>
    <name evidence="2" type="ORF">BHF71_01645</name>
</gene>
<feature type="transmembrane region" description="Helical" evidence="1">
    <location>
        <begin position="6"/>
        <end position="26"/>
    </location>
</feature>
<evidence type="ECO:0000313" key="3">
    <source>
        <dbReference type="Proteomes" id="UP000243739"/>
    </source>
</evidence>
<protein>
    <submittedName>
        <fullName evidence="2">Uncharacterized protein</fullName>
    </submittedName>
</protein>
<keyword evidence="1" id="KW-1133">Transmembrane helix</keyword>